<dbReference type="EMBL" id="FXBL01000004">
    <property type="protein sequence ID" value="SMH50634.1"/>
    <property type="molecule type" value="Genomic_DNA"/>
</dbReference>
<dbReference type="AlphaFoldDB" id="A0A1X7PJ07"/>
<dbReference type="InterPro" id="IPR024289">
    <property type="entry name" value="DUF3828"/>
</dbReference>
<dbReference type="Proteomes" id="UP000193083">
    <property type="component" value="Unassembled WGS sequence"/>
</dbReference>
<feature type="chain" id="PRO_5010889745" description="DUF3828 domain-containing protein" evidence="1">
    <location>
        <begin position="21"/>
        <end position="153"/>
    </location>
</feature>
<dbReference type="Pfam" id="PF12883">
    <property type="entry name" value="DUF3828"/>
    <property type="match status" value="1"/>
</dbReference>
<dbReference type="RefSeq" id="WP_085465923.1">
    <property type="nucleotide sequence ID" value="NZ_FXBL01000004.1"/>
</dbReference>
<reference evidence="3 4" key="1">
    <citation type="submission" date="2017-04" db="EMBL/GenBank/DDBJ databases">
        <authorList>
            <person name="Afonso C.L."/>
            <person name="Miller P.J."/>
            <person name="Scott M.A."/>
            <person name="Spackman E."/>
            <person name="Goraichik I."/>
            <person name="Dimitrov K.M."/>
            <person name="Suarez D.L."/>
            <person name="Swayne D.E."/>
        </authorList>
    </citation>
    <scope>NUCLEOTIDE SEQUENCE [LARGE SCALE GENOMIC DNA]</scope>
    <source>
        <strain evidence="3 4">B5P</strain>
    </source>
</reference>
<dbReference type="Gene3D" id="3.10.450.50">
    <property type="match status" value="1"/>
</dbReference>
<protein>
    <recommendedName>
        <fullName evidence="2">DUF3828 domain-containing protein</fullName>
    </recommendedName>
</protein>
<feature type="domain" description="DUF3828" evidence="2">
    <location>
        <begin position="56"/>
        <end position="138"/>
    </location>
</feature>
<name>A0A1X7PJ07_9HYPH</name>
<evidence type="ECO:0000313" key="4">
    <source>
        <dbReference type="Proteomes" id="UP000193083"/>
    </source>
</evidence>
<evidence type="ECO:0000256" key="1">
    <source>
        <dbReference type="SAM" id="SignalP"/>
    </source>
</evidence>
<gene>
    <name evidence="3" type="ORF">SAMN02982922_4206</name>
</gene>
<evidence type="ECO:0000313" key="3">
    <source>
        <dbReference type="EMBL" id="SMH50634.1"/>
    </source>
</evidence>
<organism evidence="3 4">
    <name type="scientific">Mesorhizobium australicum</name>
    <dbReference type="NCBI Taxonomy" id="536018"/>
    <lineage>
        <taxon>Bacteria</taxon>
        <taxon>Pseudomonadati</taxon>
        <taxon>Pseudomonadota</taxon>
        <taxon>Alphaproteobacteria</taxon>
        <taxon>Hyphomicrobiales</taxon>
        <taxon>Phyllobacteriaceae</taxon>
        <taxon>Mesorhizobium</taxon>
    </lineage>
</organism>
<proteinExistence type="predicted"/>
<keyword evidence="4" id="KW-1185">Reference proteome</keyword>
<feature type="signal peptide" evidence="1">
    <location>
        <begin position="1"/>
        <end position="20"/>
    </location>
</feature>
<sequence length="153" mass="16859">MFRKTALAAVLAFHALPAIAGPASDAVRFFYVPVKWEADPDFRDRFTGPAKKLFDLNDKMPEGEIGCIDFGPGIDAQDYDDDTIKKTLKLSEDVQGDTATVTATFTLFPDHSDEAKREMQWLLVNEGGTWKITDIVSVSSGWKLSGLECLPEG</sequence>
<accession>A0A1X7PJ07</accession>
<dbReference type="OrthoDB" id="7174015at2"/>
<evidence type="ECO:0000259" key="2">
    <source>
        <dbReference type="Pfam" id="PF12883"/>
    </source>
</evidence>
<keyword evidence="1" id="KW-0732">Signal</keyword>